<evidence type="ECO:0000256" key="11">
    <source>
        <dbReference type="SAM" id="MobiDB-lite"/>
    </source>
</evidence>
<evidence type="ECO:0000256" key="5">
    <source>
        <dbReference type="ARBA" id="ARBA00022884"/>
    </source>
</evidence>
<feature type="compositionally biased region" description="Pro residues" evidence="11">
    <location>
        <begin position="118"/>
        <end position="136"/>
    </location>
</feature>
<organism evidence="13 14">
    <name type="scientific">Steinernema glaseri</name>
    <dbReference type="NCBI Taxonomy" id="37863"/>
    <lineage>
        <taxon>Eukaryota</taxon>
        <taxon>Metazoa</taxon>
        <taxon>Ecdysozoa</taxon>
        <taxon>Nematoda</taxon>
        <taxon>Chromadorea</taxon>
        <taxon>Rhabditida</taxon>
        <taxon>Tylenchina</taxon>
        <taxon>Panagrolaimomorpha</taxon>
        <taxon>Strongyloidoidea</taxon>
        <taxon>Steinernematidae</taxon>
        <taxon>Steinernema</taxon>
    </lineage>
</organism>
<evidence type="ECO:0000256" key="6">
    <source>
        <dbReference type="ARBA" id="ARBA00023242"/>
    </source>
</evidence>
<dbReference type="GO" id="GO:0030627">
    <property type="term" value="F:pre-mRNA 5'-splice site binding"/>
    <property type="evidence" value="ECO:0007669"/>
    <property type="project" value="InterPro"/>
</dbReference>
<dbReference type="InterPro" id="IPR003604">
    <property type="entry name" value="Matrin/U1-like-C_Znf_C2H2"/>
</dbReference>
<feature type="region of interest" description="Disordered" evidence="11">
    <location>
        <begin position="118"/>
        <end position="142"/>
    </location>
</feature>
<feature type="domain" description="Matrin-type" evidence="12">
    <location>
        <begin position="4"/>
        <end position="36"/>
    </location>
</feature>
<dbReference type="GO" id="GO:0071004">
    <property type="term" value="C:U2-type prespliceosome"/>
    <property type="evidence" value="ECO:0007669"/>
    <property type="project" value="UniProtKB-UniRule"/>
</dbReference>
<comment type="function">
    <text evidence="9">Component of the spliceosomal U1 snRNP, which is essential for recognition of the pre-mRNA 5' splice-site and the subsequent assembly of the spliceosome. U1-C is directly involved in initial 5' splice-site recognition for both constitutive and regulated alternative splicing. The interaction with the 5' splice-site seems to precede base-pairing between the pre-mRNA and the U1 snRNA. Stimulates commitment or early (E) complex formation by stabilizing the base pairing of the 5' end of the U1 snRNA and the 5' splice-site region.</text>
</comment>
<comment type="similarity">
    <text evidence="9 10">Belongs to the U1 small nuclear ribonucleoprotein C family.</text>
</comment>
<keyword evidence="2 9" id="KW-0479">Metal-binding</keyword>
<evidence type="ECO:0000256" key="7">
    <source>
        <dbReference type="ARBA" id="ARBA00023274"/>
    </source>
</evidence>
<dbReference type="PROSITE" id="PS50171">
    <property type="entry name" value="ZF_MATRIN"/>
    <property type="match status" value="1"/>
</dbReference>
<dbReference type="WBParaSite" id="L893_g161.t1">
    <property type="protein sequence ID" value="L893_g161.t1"/>
    <property type="gene ID" value="L893_g161"/>
</dbReference>
<dbReference type="SUPFAM" id="SSF57667">
    <property type="entry name" value="beta-beta-alpha zinc fingers"/>
    <property type="match status" value="1"/>
</dbReference>
<accession>A0A1I7YGL7</accession>
<dbReference type="PANTHER" id="PTHR31148">
    <property type="entry name" value="U1 SMALL NUCLEAR RIBONUCLEOPROTEIN C"/>
    <property type="match status" value="1"/>
</dbReference>
<dbReference type="GO" id="GO:0000243">
    <property type="term" value="C:commitment complex"/>
    <property type="evidence" value="ECO:0007669"/>
    <property type="project" value="UniProtKB-UniRule"/>
</dbReference>
<dbReference type="GO" id="GO:0000387">
    <property type="term" value="P:spliceosomal snRNP assembly"/>
    <property type="evidence" value="ECO:0007669"/>
    <property type="project" value="UniProtKB-UniRule"/>
</dbReference>
<dbReference type="PANTHER" id="PTHR31148:SF1">
    <property type="entry name" value="U1 SMALL NUCLEAR RIBONUCLEOPROTEIN C"/>
    <property type="match status" value="1"/>
</dbReference>
<evidence type="ECO:0000313" key="13">
    <source>
        <dbReference type="Proteomes" id="UP000095287"/>
    </source>
</evidence>
<dbReference type="InterPro" id="IPR000690">
    <property type="entry name" value="Matrin/U1-C_Znf_C2H2"/>
</dbReference>
<evidence type="ECO:0000256" key="8">
    <source>
        <dbReference type="ARBA" id="ARBA00046357"/>
    </source>
</evidence>
<dbReference type="InterPro" id="IPR036236">
    <property type="entry name" value="Znf_C2H2_sf"/>
</dbReference>
<evidence type="ECO:0000256" key="9">
    <source>
        <dbReference type="HAMAP-Rule" id="MF_03153"/>
    </source>
</evidence>
<keyword evidence="3 9" id="KW-0863">Zinc-finger</keyword>
<dbReference type="SMART" id="SM00451">
    <property type="entry name" value="ZnF_U1"/>
    <property type="match status" value="1"/>
</dbReference>
<sequence length="142" mass="15849">MPKYYCDYCDVFLTHDSPSVRKTHNGGRKHKESVRFFYQKWMESQAQRLVDATARAFRSGHMPPPMPRMSGIPPLMPGMPVRPLMGAPPFPMPPFGMFPGGVPPPGMMRPPLMRPPMGMVPPPHLANRPSLPPNLPPNGNKP</sequence>
<evidence type="ECO:0000256" key="10">
    <source>
        <dbReference type="PIRNR" id="PIRNR037969"/>
    </source>
</evidence>
<evidence type="ECO:0000256" key="2">
    <source>
        <dbReference type="ARBA" id="ARBA00022723"/>
    </source>
</evidence>
<dbReference type="Gene3D" id="3.30.160.60">
    <property type="entry name" value="Classic Zinc Finger"/>
    <property type="match status" value="1"/>
</dbReference>
<dbReference type="AlphaFoldDB" id="A0A1I7YGL7"/>
<evidence type="ECO:0000313" key="14">
    <source>
        <dbReference type="WBParaSite" id="L893_g161.t1"/>
    </source>
</evidence>
<dbReference type="Pfam" id="PF06220">
    <property type="entry name" value="zf-U1"/>
    <property type="match status" value="1"/>
</dbReference>
<dbReference type="InterPro" id="IPR017340">
    <property type="entry name" value="U1_snRNP-C"/>
</dbReference>
<dbReference type="FunFam" id="3.30.160.60:FF:000059">
    <property type="entry name" value="U1 small nuclear ribonucleoprotein C"/>
    <property type="match status" value="1"/>
</dbReference>
<keyword evidence="6 9" id="KW-0539">Nucleus</keyword>
<comment type="function">
    <text evidence="10">Component of the U1 snRNP, which is essential for recognition of the pre-mRNA 5' splice-site and the subsequent assembly of the spliceosome. U1-C is directly involved in initial 5' splice-site recognition for both constitutive and regulated alternative splicing. The interaction with the 5' splice-site seems to precede base-pairing between the pre-mRNA and the U1 snRNA.</text>
</comment>
<keyword evidence="5 9" id="KW-0694">RNA-binding</keyword>
<dbReference type="GO" id="GO:0008270">
    <property type="term" value="F:zinc ion binding"/>
    <property type="evidence" value="ECO:0007669"/>
    <property type="project" value="UniProtKB-UniRule"/>
</dbReference>
<protein>
    <recommendedName>
        <fullName evidence="9 10">U1 small nuclear ribonucleoprotein C</fullName>
        <shortName evidence="9 10">U1 snRNP C</shortName>
        <shortName evidence="9 10">U1-C</shortName>
        <shortName evidence="9 10">U1C</shortName>
    </recommendedName>
</protein>
<evidence type="ECO:0000259" key="12">
    <source>
        <dbReference type="PROSITE" id="PS50171"/>
    </source>
</evidence>
<evidence type="ECO:0000256" key="4">
    <source>
        <dbReference type="ARBA" id="ARBA00022833"/>
    </source>
</evidence>
<dbReference type="GO" id="GO:0030619">
    <property type="term" value="F:U1 snRNA binding"/>
    <property type="evidence" value="ECO:0007669"/>
    <property type="project" value="UniProtKB-UniRule"/>
</dbReference>
<keyword evidence="7 9" id="KW-0687">Ribonucleoprotein</keyword>
<evidence type="ECO:0000256" key="1">
    <source>
        <dbReference type="ARBA" id="ARBA00004123"/>
    </source>
</evidence>
<comment type="subcellular location">
    <subcellularLocation>
        <location evidence="1 9 10">Nucleus</location>
    </subcellularLocation>
</comment>
<dbReference type="InterPro" id="IPR013085">
    <property type="entry name" value="U1-CZ_Znf_C2H2"/>
</dbReference>
<dbReference type="GO" id="GO:0000395">
    <property type="term" value="P:mRNA 5'-splice site recognition"/>
    <property type="evidence" value="ECO:0007669"/>
    <property type="project" value="UniProtKB-UniRule"/>
</dbReference>
<keyword evidence="13" id="KW-1185">Reference proteome</keyword>
<reference evidence="14" key="1">
    <citation type="submission" date="2016-11" db="UniProtKB">
        <authorList>
            <consortium name="WormBaseParasite"/>
        </authorList>
    </citation>
    <scope>IDENTIFICATION</scope>
</reference>
<dbReference type="HAMAP" id="MF_03153">
    <property type="entry name" value="U1_C"/>
    <property type="match status" value="1"/>
</dbReference>
<dbReference type="Proteomes" id="UP000095287">
    <property type="component" value="Unplaced"/>
</dbReference>
<dbReference type="GO" id="GO:0003729">
    <property type="term" value="F:mRNA binding"/>
    <property type="evidence" value="ECO:0007669"/>
    <property type="project" value="UniProtKB-UniRule"/>
</dbReference>
<proteinExistence type="inferred from homology"/>
<keyword evidence="4 9" id="KW-0862">Zinc</keyword>
<evidence type="ECO:0000256" key="3">
    <source>
        <dbReference type="ARBA" id="ARBA00022771"/>
    </source>
</evidence>
<comment type="subunit">
    <text evidence="8">Component of the U1 snRNP. The U1 snRNP is composed of the U1 snRNA and the 7 core Sm proteins SNRPB, SNRPD1, SNRPD2, SNRPD3, SNRPE, SNRPF and SNRPG that assemble in a heptameric protein ring on the Sm site of the small nuclear RNA to form the core snRNP, and at least 3 U1 snRNP-specific proteins SNRNP70/U1-70K, SNRPA/U1-A and SNRPC/U1-C. SNRPC/U1-C interacts with U1 snRNA and the 5' splice-site region of the pre-mRNA. Interacts (via N-terminus) with TIA1 (via C-terminus); thereby promoting spliceosomal U1 snRNP recruitment to 5' splice sites.</text>
</comment>
<dbReference type="PIRSF" id="PIRSF037969">
    <property type="entry name" value="U1_snRNP-C"/>
    <property type="match status" value="1"/>
</dbReference>
<name>A0A1I7YGL7_9BILA</name>
<comment type="subunit">
    <text evidence="9">U1 snRNP is composed of the 7 core Sm proteins B/B', D1, D2, D3, E, F and G that assemble in a heptameric protein ring on the Sm site of the small nuclear RNA to form the core snRNP, and at least 3 U1 snRNP-specific proteins U1-70K, U1-A and U1-C. U1-C interacts with U1 snRNA and the 5' splice-site region of the pre-mRNA.</text>
</comment>
<dbReference type="GO" id="GO:0005685">
    <property type="term" value="C:U1 snRNP"/>
    <property type="evidence" value="ECO:0007669"/>
    <property type="project" value="UniProtKB-UniRule"/>
</dbReference>